<dbReference type="EMBL" id="VSRR010151835">
    <property type="protein sequence ID" value="MPD06550.1"/>
    <property type="molecule type" value="Genomic_DNA"/>
</dbReference>
<gene>
    <name evidence="1" type="ORF">E2C01_102366</name>
</gene>
<comment type="caution">
    <text evidence="1">The sequence shown here is derived from an EMBL/GenBank/DDBJ whole genome shotgun (WGS) entry which is preliminary data.</text>
</comment>
<name>A0A5B7KH47_PORTR</name>
<protein>
    <submittedName>
        <fullName evidence="1">Uncharacterized protein</fullName>
    </submittedName>
</protein>
<dbReference type="Proteomes" id="UP000324222">
    <property type="component" value="Unassembled WGS sequence"/>
</dbReference>
<evidence type="ECO:0000313" key="2">
    <source>
        <dbReference type="Proteomes" id="UP000324222"/>
    </source>
</evidence>
<organism evidence="1 2">
    <name type="scientific">Portunus trituberculatus</name>
    <name type="common">Swimming crab</name>
    <name type="synonym">Neptunus trituberculatus</name>
    <dbReference type="NCBI Taxonomy" id="210409"/>
    <lineage>
        <taxon>Eukaryota</taxon>
        <taxon>Metazoa</taxon>
        <taxon>Ecdysozoa</taxon>
        <taxon>Arthropoda</taxon>
        <taxon>Crustacea</taxon>
        <taxon>Multicrustacea</taxon>
        <taxon>Malacostraca</taxon>
        <taxon>Eumalacostraca</taxon>
        <taxon>Eucarida</taxon>
        <taxon>Decapoda</taxon>
        <taxon>Pleocyemata</taxon>
        <taxon>Brachyura</taxon>
        <taxon>Eubrachyura</taxon>
        <taxon>Portunoidea</taxon>
        <taxon>Portunidae</taxon>
        <taxon>Portuninae</taxon>
        <taxon>Portunus</taxon>
    </lineage>
</organism>
<sequence length="78" mass="9063">MALVSEVREALHTCSLLTFHLQRLLRDVKLSFRREQNHQVLTPAHFPVAVPMFWGRSTARDYSVGNWRFGAAYSFLTK</sequence>
<reference evidence="1 2" key="1">
    <citation type="submission" date="2019-05" db="EMBL/GenBank/DDBJ databases">
        <title>Another draft genome of Portunus trituberculatus and its Hox gene families provides insights of decapod evolution.</title>
        <authorList>
            <person name="Jeong J.-H."/>
            <person name="Song I."/>
            <person name="Kim S."/>
            <person name="Choi T."/>
            <person name="Kim D."/>
            <person name="Ryu S."/>
            <person name="Kim W."/>
        </authorList>
    </citation>
    <scope>NUCLEOTIDE SEQUENCE [LARGE SCALE GENOMIC DNA]</scope>
    <source>
        <tissue evidence="1">Muscle</tissue>
    </source>
</reference>
<proteinExistence type="predicted"/>
<accession>A0A5B7KH47</accession>
<keyword evidence="2" id="KW-1185">Reference proteome</keyword>
<evidence type="ECO:0000313" key="1">
    <source>
        <dbReference type="EMBL" id="MPD06550.1"/>
    </source>
</evidence>
<dbReference type="AlphaFoldDB" id="A0A5B7KH47"/>